<evidence type="ECO:0000256" key="12">
    <source>
        <dbReference type="ARBA" id="ARBA00037975"/>
    </source>
</evidence>
<keyword evidence="5" id="KW-0349">Heme</keyword>
<evidence type="ECO:0000256" key="8">
    <source>
        <dbReference type="ARBA" id="ARBA00022982"/>
    </source>
</evidence>
<dbReference type="InterPro" id="IPR052168">
    <property type="entry name" value="Cytochrome_b561_oxidase"/>
</dbReference>
<comment type="similarity">
    <text evidence="12">Belongs to the cytochrome b561 family.</text>
</comment>
<evidence type="ECO:0000256" key="3">
    <source>
        <dbReference type="ARBA" id="ARBA00022448"/>
    </source>
</evidence>
<evidence type="ECO:0000256" key="9">
    <source>
        <dbReference type="ARBA" id="ARBA00022989"/>
    </source>
</evidence>
<keyword evidence="11 14" id="KW-0472">Membrane</keyword>
<keyword evidence="10" id="KW-0408">Iron</keyword>
<dbReference type="SUPFAM" id="SSF81342">
    <property type="entry name" value="Transmembrane di-heme cytochromes"/>
    <property type="match status" value="1"/>
</dbReference>
<protein>
    <submittedName>
        <fullName evidence="16">Cytochrome b</fullName>
    </submittedName>
</protein>
<evidence type="ECO:0000259" key="15">
    <source>
        <dbReference type="Pfam" id="PF01292"/>
    </source>
</evidence>
<dbReference type="GO" id="GO:0020037">
    <property type="term" value="F:heme binding"/>
    <property type="evidence" value="ECO:0007669"/>
    <property type="project" value="TreeGrafter"/>
</dbReference>
<dbReference type="EMBL" id="JAVRAF010000018">
    <property type="protein sequence ID" value="MDX8305406.1"/>
    <property type="molecule type" value="Genomic_DNA"/>
</dbReference>
<evidence type="ECO:0000256" key="6">
    <source>
        <dbReference type="ARBA" id="ARBA00022692"/>
    </source>
</evidence>
<dbReference type="GO" id="GO:0022904">
    <property type="term" value="P:respiratory electron transport chain"/>
    <property type="evidence" value="ECO:0007669"/>
    <property type="project" value="InterPro"/>
</dbReference>
<evidence type="ECO:0000256" key="10">
    <source>
        <dbReference type="ARBA" id="ARBA00023004"/>
    </source>
</evidence>
<dbReference type="GO" id="GO:0005886">
    <property type="term" value="C:plasma membrane"/>
    <property type="evidence" value="ECO:0007669"/>
    <property type="project" value="UniProtKB-SubCell"/>
</dbReference>
<keyword evidence="3" id="KW-0813">Transport</keyword>
<evidence type="ECO:0000256" key="14">
    <source>
        <dbReference type="SAM" id="Phobius"/>
    </source>
</evidence>
<evidence type="ECO:0000313" key="16">
    <source>
        <dbReference type="EMBL" id="MDX8305406.1"/>
    </source>
</evidence>
<keyword evidence="7" id="KW-0479">Metal-binding</keyword>
<sequence>MWMDRPDRYGLVSRLLHWTMAYLLIWQFLVIVTWRLFGDRDWVTTVTSLGPGHGTVGLLVIGLVVIRAIWALVHRKRRPVQSQSVSGRAAVAVHVSFYVLMFTIPGLALLRAYGSGKGWEPWIPASGVEVSWMMTPAHLLHGLLAWCLSILIAGHVIMALVHQLRWRDQTLGRMTVRLDKSGATGERPLKHATPNPAPKQASKQRRG</sequence>
<feature type="region of interest" description="Disordered" evidence="13">
    <location>
        <begin position="182"/>
        <end position="207"/>
    </location>
</feature>
<feature type="transmembrane region" description="Helical" evidence="14">
    <location>
        <begin position="143"/>
        <end position="164"/>
    </location>
</feature>
<dbReference type="RefSeq" id="WP_320203580.1">
    <property type="nucleotide sequence ID" value="NZ_CP192782.1"/>
</dbReference>
<comment type="subcellular location">
    <subcellularLocation>
        <location evidence="2">Cell membrane</location>
        <topology evidence="2">Multi-pass membrane protein</topology>
    </subcellularLocation>
</comment>
<comment type="cofactor">
    <cofactor evidence="1">
        <name>heme b</name>
        <dbReference type="ChEBI" id="CHEBI:60344"/>
    </cofactor>
</comment>
<feature type="domain" description="Cytochrome b561 bacterial/Ni-hydrogenase" evidence="15">
    <location>
        <begin position="8"/>
        <end position="175"/>
    </location>
</feature>
<feature type="transmembrane region" description="Helical" evidence="14">
    <location>
        <begin position="85"/>
        <end position="110"/>
    </location>
</feature>
<feature type="transmembrane region" description="Helical" evidence="14">
    <location>
        <begin position="12"/>
        <end position="34"/>
    </location>
</feature>
<reference evidence="16" key="1">
    <citation type="journal article" date="2023" name="Phytobiomes J">
        <title>Deciphering the key players within the bacterial microbiota associated with aerial crown gall tumors on rhododendron: Insights into the gallobiome.</title>
        <authorList>
            <person name="Kuzmanovic N."/>
            <person name="Nesme J."/>
            <person name="Wolf J."/>
            <person name="Neumann-Schaal M."/>
            <person name="Petersen J."/>
            <person name="Fernandez-Gnecco G."/>
            <person name="Sproeer C."/>
            <person name="Bunk B."/>
            <person name="Overmann J."/>
            <person name="Sorensen S.J."/>
            <person name="Idczak E."/>
            <person name="Smalla K."/>
        </authorList>
    </citation>
    <scope>NUCLEOTIDE SEQUENCE</scope>
    <source>
        <strain evidence="16">Rho-11.1</strain>
    </source>
</reference>
<dbReference type="GO" id="GO:0046872">
    <property type="term" value="F:metal ion binding"/>
    <property type="evidence" value="ECO:0007669"/>
    <property type="project" value="UniProtKB-KW"/>
</dbReference>
<keyword evidence="9 14" id="KW-1133">Transmembrane helix</keyword>
<dbReference type="AlphaFoldDB" id="A0AAW9FI97"/>
<keyword evidence="4" id="KW-1003">Cell membrane</keyword>
<dbReference type="InterPro" id="IPR016174">
    <property type="entry name" value="Di-haem_cyt_TM"/>
</dbReference>
<keyword evidence="8" id="KW-0249">Electron transport</keyword>
<evidence type="ECO:0000256" key="7">
    <source>
        <dbReference type="ARBA" id="ARBA00022723"/>
    </source>
</evidence>
<feature type="transmembrane region" description="Helical" evidence="14">
    <location>
        <begin position="54"/>
        <end position="73"/>
    </location>
</feature>
<organism evidence="16">
    <name type="scientific">Agrobacterium rosae</name>
    <dbReference type="NCBI Taxonomy" id="1972867"/>
    <lineage>
        <taxon>Bacteria</taxon>
        <taxon>Pseudomonadati</taxon>
        <taxon>Pseudomonadota</taxon>
        <taxon>Alphaproteobacteria</taxon>
        <taxon>Hyphomicrobiales</taxon>
        <taxon>Rhizobiaceae</taxon>
        <taxon>Rhizobium/Agrobacterium group</taxon>
        <taxon>Agrobacterium</taxon>
    </lineage>
</organism>
<evidence type="ECO:0000256" key="11">
    <source>
        <dbReference type="ARBA" id="ARBA00023136"/>
    </source>
</evidence>
<comment type="caution">
    <text evidence="16">The sequence shown here is derived from an EMBL/GenBank/DDBJ whole genome shotgun (WGS) entry which is preliminary data.</text>
</comment>
<dbReference type="GO" id="GO:0009055">
    <property type="term" value="F:electron transfer activity"/>
    <property type="evidence" value="ECO:0007669"/>
    <property type="project" value="InterPro"/>
</dbReference>
<gene>
    <name evidence="16" type="ORF">RMR22_24495</name>
</gene>
<dbReference type="InterPro" id="IPR011577">
    <property type="entry name" value="Cyt_b561_bac/Ni-Hgenase"/>
</dbReference>
<evidence type="ECO:0000256" key="1">
    <source>
        <dbReference type="ARBA" id="ARBA00001970"/>
    </source>
</evidence>
<proteinExistence type="inferred from homology"/>
<accession>A0AAW9FI97</accession>
<evidence type="ECO:0000256" key="4">
    <source>
        <dbReference type="ARBA" id="ARBA00022475"/>
    </source>
</evidence>
<evidence type="ECO:0000256" key="5">
    <source>
        <dbReference type="ARBA" id="ARBA00022617"/>
    </source>
</evidence>
<dbReference type="PANTHER" id="PTHR30529:SF1">
    <property type="entry name" value="CYTOCHROME B561 HOMOLOG 2"/>
    <property type="match status" value="1"/>
</dbReference>
<evidence type="ECO:0000256" key="2">
    <source>
        <dbReference type="ARBA" id="ARBA00004651"/>
    </source>
</evidence>
<evidence type="ECO:0000256" key="13">
    <source>
        <dbReference type="SAM" id="MobiDB-lite"/>
    </source>
</evidence>
<keyword evidence="6 14" id="KW-0812">Transmembrane</keyword>
<dbReference type="PANTHER" id="PTHR30529">
    <property type="entry name" value="CYTOCHROME B561"/>
    <property type="match status" value="1"/>
</dbReference>
<name>A0AAW9FI97_9HYPH</name>
<dbReference type="Pfam" id="PF01292">
    <property type="entry name" value="Ni_hydr_CYTB"/>
    <property type="match status" value="1"/>
</dbReference>